<protein>
    <submittedName>
        <fullName evidence="1">Uncharacterized protein</fullName>
    </submittedName>
</protein>
<accession>A0A174UK46</accession>
<dbReference type="AlphaFoldDB" id="A0A174UK46"/>
<sequence>MERFITDMIYAHTVTEKATEIEFMEKQLYTRLSALISGEEYLQIEEELNRFYNELEKEGFCKGFSEGIRFMLKCL</sequence>
<name>A0A174UK46_9FIRM</name>
<reference evidence="1 2" key="1">
    <citation type="submission" date="2015-09" db="EMBL/GenBank/DDBJ databases">
        <authorList>
            <consortium name="Pathogen Informatics"/>
        </authorList>
    </citation>
    <scope>NUCLEOTIDE SEQUENCE [LARGE SCALE GENOMIC DNA]</scope>
    <source>
        <strain evidence="1 2">2789STDY5834865</strain>
    </source>
</reference>
<proteinExistence type="predicted"/>
<gene>
    <name evidence="1" type="ORF">ERS852480_05137</name>
</gene>
<dbReference type="RefSeq" id="WP_057573118.1">
    <property type="nucleotide sequence ID" value="NZ_CZAB01000113.1"/>
</dbReference>
<evidence type="ECO:0000313" key="1">
    <source>
        <dbReference type="EMBL" id="CUQ20407.1"/>
    </source>
</evidence>
<evidence type="ECO:0000313" key="2">
    <source>
        <dbReference type="Proteomes" id="UP000095512"/>
    </source>
</evidence>
<dbReference type="Proteomes" id="UP000095512">
    <property type="component" value="Unassembled WGS sequence"/>
</dbReference>
<dbReference type="EMBL" id="CZAB01000113">
    <property type="protein sequence ID" value="CUQ20407.1"/>
    <property type="molecule type" value="Genomic_DNA"/>
</dbReference>
<organism evidence="1 2">
    <name type="scientific">Enterocloster clostridioformis</name>
    <dbReference type="NCBI Taxonomy" id="1531"/>
    <lineage>
        <taxon>Bacteria</taxon>
        <taxon>Bacillati</taxon>
        <taxon>Bacillota</taxon>
        <taxon>Clostridia</taxon>
        <taxon>Lachnospirales</taxon>
        <taxon>Lachnospiraceae</taxon>
        <taxon>Enterocloster</taxon>
    </lineage>
</organism>